<sequence>MKIIQAKDITEKVAKLCIQINTRLTDDIDRSLTAAQQKEAYPLAKNILSVINENRELAANNRRPICQDTGMVIAFVQCGQDVHITGGSLEKAIQNGVKQAYCQGYMRKSIVSDPLIRDENTDDNTPAVIHYQIIEGDSLKISIMAKGFGSENTSALKMLKPSDGMDGANDFIVETIQRGAPNACAPIIVGVGIGGDFEKAAMMSKQALFIPLDQNSEKPHLRSMEKNIMRTINETGIGPMGMGGLTTMLGIHILDYPTHIAGLPVAVNICCYVDRRGTVIL</sequence>
<dbReference type="Proteomes" id="UP000461754">
    <property type="component" value="Unassembled WGS sequence"/>
</dbReference>
<comment type="similarity">
    <text evidence="1">Belongs to the class-I fumarase family.</text>
</comment>
<dbReference type="GO" id="GO:0051539">
    <property type="term" value="F:4 iron, 4 sulfur cluster binding"/>
    <property type="evidence" value="ECO:0007669"/>
    <property type="project" value="UniProtKB-KW"/>
</dbReference>
<reference evidence="8 9" key="1">
    <citation type="submission" date="2019-08" db="EMBL/GenBank/DDBJ databases">
        <title>In-depth cultivation of the pig gut microbiome towards novel bacterial diversity and tailored functional studies.</title>
        <authorList>
            <person name="Wylensek D."/>
            <person name="Hitch T.C.A."/>
            <person name="Clavel T."/>
        </authorList>
    </citation>
    <scope>NUCLEOTIDE SEQUENCE [LARGE SCALE GENOMIC DNA]</scope>
    <source>
        <strain evidence="8 9">RF-744-FAT-4</strain>
    </source>
</reference>
<evidence type="ECO:0000256" key="3">
    <source>
        <dbReference type="ARBA" id="ARBA00022723"/>
    </source>
</evidence>
<keyword evidence="3" id="KW-0479">Metal-binding</keyword>
<dbReference type="RefSeq" id="WP_328598769.1">
    <property type="nucleotide sequence ID" value="NZ_VUMO01000006.1"/>
</dbReference>
<dbReference type="GO" id="GO:0046872">
    <property type="term" value="F:metal ion binding"/>
    <property type="evidence" value="ECO:0007669"/>
    <property type="project" value="UniProtKB-KW"/>
</dbReference>
<dbReference type="PANTHER" id="PTHR30389:SF17">
    <property type="entry name" value="L(+)-TARTRATE DEHYDRATASE SUBUNIT ALPHA-RELATED"/>
    <property type="match status" value="1"/>
</dbReference>
<organism evidence="8 9">
    <name type="scientific">Pseudoramibacter porci</name>
    <dbReference type="NCBI Taxonomy" id="2606631"/>
    <lineage>
        <taxon>Bacteria</taxon>
        <taxon>Bacillati</taxon>
        <taxon>Bacillota</taxon>
        <taxon>Clostridia</taxon>
        <taxon>Eubacteriales</taxon>
        <taxon>Eubacteriaceae</taxon>
        <taxon>Pseudoramibacter</taxon>
    </lineage>
</organism>
<evidence type="ECO:0000259" key="7">
    <source>
        <dbReference type="Pfam" id="PF05681"/>
    </source>
</evidence>
<evidence type="ECO:0000256" key="5">
    <source>
        <dbReference type="ARBA" id="ARBA00023014"/>
    </source>
</evidence>
<keyword evidence="2" id="KW-0004">4Fe-4S</keyword>
<protein>
    <submittedName>
        <fullName evidence="8">Fumarate hydratase</fullName>
        <ecNumber evidence="8">4.2.1.2</ecNumber>
    </submittedName>
</protein>
<evidence type="ECO:0000256" key="1">
    <source>
        <dbReference type="ARBA" id="ARBA00008876"/>
    </source>
</evidence>
<evidence type="ECO:0000313" key="9">
    <source>
        <dbReference type="Proteomes" id="UP000461754"/>
    </source>
</evidence>
<dbReference type="NCBIfam" id="NF004885">
    <property type="entry name" value="PRK06246.1"/>
    <property type="match status" value="1"/>
</dbReference>
<proteinExistence type="inferred from homology"/>
<evidence type="ECO:0000313" key="8">
    <source>
        <dbReference type="EMBL" id="MSS19889.1"/>
    </source>
</evidence>
<evidence type="ECO:0000256" key="6">
    <source>
        <dbReference type="ARBA" id="ARBA00023239"/>
    </source>
</evidence>
<dbReference type="InterPro" id="IPR004646">
    <property type="entry name" value="Fe-S_hydro-lyase_TtdA-typ_cat"/>
</dbReference>
<dbReference type="EMBL" id="VUMO01000006">
    <property type="protein sequence ID" value="MSS19889.1"/>
    <property type="molecule type" value="Genomic_DNA"/>
</dbReference>
<accession>A0A7X2NG78</accession>
<dbReference type="AlphaFoldDB" id="A0A7X2NG78"/>
<gene>
    <name evidence="8" type="ORF">FYJ52_05680</name>
</gene>
<evidence type="ECO:0000256" key="2">
    <source>
        <dbReference type="ARBA" id="ARBA00022485"/>
    </source>
</evidence>
<keyword evidence="4" id="KW-0408">Iron</keyword>
<name>A0A7X2NG78_9FIRM</name>
<dbReference type="EC" id="4.2.1.2" evidence="8"/>
<dbReference type="PANTHER" id="PTHR30389">
    <property type="entry name" value="FUMARATE HYDRATASE-RELATED"/>
    <property type="match status" value="1"/>
</dbReference>
<keyword evidence="5" id="KW-0411">Iron-sulfur</keyword>
<evidence type="ECO:0000256" key="4">
    <source>
        <dbReference type="ARBA" id="ARBA00023004"/>
    </source>
</evidence>
<dbReference type="InterPro" id="IPR051208">
    <property type="entry name" value="Class-I_Fumarase/Tartrate_DH"/>
</dbReference>
<feature type="domain" description="Fe-S hydro-lyase tartrate dehydratase alpha-type catalytic" evidence="7">
    <location>
        <begin position="11"/>
        <end position="279"/>
    </location>
</feature>
<dbReference type="GO" id="GO:0004333">
    <property type="term" value="F:fumarate hydratase activity"/>
    <property type="evidence" value="ECO:0007669"/>
    <property type="project" value="UniProtKB-EC"/>
</dbReference>
<keyword evidence="9" id="KW-1185">Reference proteome</keyword>
<dbReference type="Pfam" id="PF05681">
    <property type="entry name" value="Fumerase"/>
    <property type="match status" value="1"/>
</dbReference>
<keyword evidence="6 8" id="KW-0456">Lyase</keyword>
<dbReference type="NCBIfam" id="TIGR00722">
    <property type="entry name" value="ttdA_fumA_fumB"/>
    <property type="match status" value="1"/>
</dbReference>
<comment type="caution">
    <text evidence="8">The sequence shown here is derived from an EMBL/GenBank/DDBJ whole genome shotgun (WGS) entry which is preliminary data.</text>
</comment>